<dbReference type="Pfam" id="PF02803">
    <property type="entry name" value="Thiolase_C"/>
    <property type="match status" value="1"/>
</dbReference>
<dbReference type="eggNOG" id="COG0183">
    <property type="taxonomic scope" value="Bacteria"/>
</dbReference>
<evidence type="ECO:0000256" key="5">
    <source>
        <dbReference type="ARBA" id="ARBA00030755"/>
    </source>
</evidence>
<dbReference type="Proteomes" id="UP000017973">
    <property type="component" value="Unassembled WGS sequence"/>
</dbReference>
<dbReference type="Gene3D" id="3.40.47.10">
    <property type="match status" value="2"/>
</dbReference>
<dbReference type="InterPro" id="IPR016039">
    <property type="entry name" value="Thiolase-like"/>
</dbReference>
<evidence type="ECO:0000256" key="6">
    <source>
        <dbReference type="PIRSR" id="PIRSR000429-1"/>
    </source>
</evidence>
<evidence type="ECO:0000259" key="9">
    <source>
        <dbReference type="Pfam" id="PF02803"/>
    </source>
</evidence>
<dbReference type="PROSITE" id="PS00099">
    <property type="entry name" value="THIOLASE_3"/>
    <property type="match status" value="1"/>
</dbReference>
<dbReference type="RefSeq" id="WP_023555156.1">
    <property type="nucleotide sequence ID" value="NZ_KI629787.1"/>
</dbReference>
<proteinExistence type="inferred from homology"/>
<dbReference type="OrthoDB" id="9764892at2"/>
<dbReference type="InterPro" id="IPR020616">
    <property type="entry name" value="Thiolase_N"/>
</dbReference>
<evidence type="ECO:0000256" key="4">
    <source>
        <dbReference type="ARBA" id="ARBA00023315"/>
    </source>
</evidence>
<dbReference type="EC" id="2.3.1.9" evidence="2"/>
<dbReference type="SUPFAM" id="SSF53901">
    <property type="entry name" value="Thiolase-like"/>
    <property type="match status" value="2"/>
</dbReference>
<feature type="domain" description="Thiolase N-terminal" evidence="8">
    <location>
        <begin position="5"/>
        <end position="262"/>
    </location>
</feature>
<name>V6M9L0_9BACL</name>
<comment type="caution">
    <text evidence="10">The sequence shown here is derived from an EMBL/GenBank/DDBJ whole genome shotgun (WGS) entry which is preliminary data.</text>
</comment>
<dbReference type="PROSITE" id="PS00737">
    <property type="entry name" value="THIOLASE_2"/>
    <property type="match status" value="1"/>
</dbReference>
<evidence type="ECO:0000256" key="7">
    <source>
        <dbReference type="RuleBase" id="RU003557"/>
    </source>
</evidence>
<feature type="active site" description="Proton acceptor" evidence="6">
    <location>
        <position position="379"/>
    </location>
</feature>
<dbReference type="InterPro" id="IPR020610">
    <property type="entry name" value="Thiolase_AS"/>
</dbReference>
<evidence type="ECO:0000313" key="11">
    <source>
        <dbReference type="Proteomes" id="UP000017973"/>
    </source>
</evidence>
<dbReference type="PROSITE" id="PS00098">
    <property type="entry name" value="THIOLASE_1"/>
    <property type="match status" value="1"/>
</dbReference>
<sequence>MNKTVIAGAVRTPFGKFGGSLKAFSAVDLGAVAIKAALERSGVAGDQVDEVIMGMVVQAGAGQVPSRQAARKAGLPWDVASETINKVCASGMRAVTMGDQIIRAGDGEIIVAGGMESMSNAPYALPDARYGMRMGDATVRDLMMYDGLTCPFDQVPMAVHGSNVAEEYGITREAQDRWALRSQERAAKSIQNGLFAEEITPVSIPQRKGDPILVTQDEGPRPDTTLEGLAKLPPVYKKDGTITAGNAPGINDGAAAMVLMSDAKAKELGIQPLATILGHAQVGAEAPYIATTPGLAILKLLKKTGVALDEIDLFEVNEAFAAVTLTSGNIVGWDEEKVNVNGGAIALGHPIGASGARIIMHLAYELKRRGGGLGIAAICSGAAQGDAVLIKVD</sequence>
<evidence type="ECO:0000256" key="2">
    <source>
        <dbReference type="ARBA" id="ARBA00012705"/>
    </source>
</evidence>
<feature type="domain" description="Thiolase C-terminal" evidence="9">
    <location>
        <begin position="271"/>
        <end position="391"/>
    </location>
</feature>
<dbReference type="NCBIfam" id="TIGR01930">
    <property type="entry name" value="AcCoA-C-Actrans"/>
    <property type="match status" value="1"/>
</dbReference>
<evidence type="ECO:0000259" key="8">
    <source>
        <dbReference type="Pfam" id="PF00108"/>
    </source>
</evidence>
<dbReference type="EMBL" id="AYJU01000003">
    <property type="protein sequence ID" value="EST55266.1"/>
    <property type="molecule type" value="Genomic_DNA"/>
</dbReference>
<dbReference type="STRING" id="1408254.T458_05500"/>
<dbReference type="GO" id="GO:0003985">
    <property type="term" value="F:acetyl-CoA C-acetyltransferase activity"/>
    <property type="evidence" value="ECO:0007669"/>
    <property type="project" value="UniProtKB-EC"/>
</dbReference>
<dbReference type="CDD" id="cd00751">
    <property type="entry name" value="thiolase"/>
    <property type="match status" value="1"/>
</dbReference>
<dbReference type="PATRIC" id="fig|1408254.3.peg.1101"/>
<keyword evidence="4 7" id="KW-0012">Acyltransferase</keyword>
<dbReference type="PANTHER" id="PTHR18919:SF107">
    <property type="entry name" value="ACETYL-COA ACETYLTRANSFERASE, CYTOSOLIC"/>
    <property type="match status" value="1"/>
</dbReference>
<dbReference type="PANTHER" id="PTHR18919">
    <property type="entry name" value="ACETYL-COA C-ACYLTRANSFERASE"/>
    <property type="match status" value="1"/>
</dbReference>
<evidence type="ECO:0000256" key="3">
    <source>
        <dbReference type="ARBA" id="ARBA00022679"/>
    </source>
</evidence>
<dbReference type="InterPro" id="IPR020617">
    <property type="entry name" value="Thiolase_C"/>
</dbReference>
<dbReference type="PIRSF" id="PIRSF000429">
    <property type="entry name" value="Ac-CoA_Ac_transf"/>
    <property type="match status" value="1"/>
</dbReference>
<protein>
    <recommendedName>
        <fullName evidence="2">acetyl-CoA C-acetyltransferase</fullName>
        <ecNumber evidence="2">2.3.1.9</ecNumber>
    </recommendedName>
    <alternativeName>
        <fullName evidence="5">Acetoacetyl-CoA thiolase</fullName>
    </alternativeName>
</protein>
<reference evidence="10 11" key="1">
    <citation type="journal article" date="2014" name="Genome Announc.">
        <title>Draft Genome Sequence of Brevibacillus panacihumi Strain W25, a Halotolerant Hydrocarbon-Degrading Bacterium.</title>
        <authorList>
            <person name="Wang X."/>
            <person name="Jin D."/>
            <person name="Zhou L."/>
            <person name="Wu L."/>
            <person name="An W."/>
            <person name="Chen Y."/>
            <person name="Zhao L."/>
        </authorList>
    </citation>
    <scope>NUCLEOTIDE SEQUENCE [LARGE SCALE GENOMIC DNA]</scope>
    <source>
        <strain evidence="10 11">W25</strain>
    </source>
</reference>
<feature type="active site" description="Acyl-thioester intermediate" evidence="6">
    <location>
        <position position="88"/>
    </location>
</feature>
<dbReference type="InterPro" id="IPR020613">
    <property type="entry name" value="Thiolase_CS"/>
</dbReference>
<evidence type="ECO:0000256" key="1">
    <source>
        <dbReference type="ARBA" id="ARBA00010982"/>
    </source>
</evidence>
<gene>
    <name evidence="10" type="ORF">T458_05500</name>
</gene>
<dbReference type="FunFam" id="3.40.47.10:FF:000010">
    <property type="entry name" value="Acetyl-CoA acetyltransferase (Thiolase)"/>
    <property type="match status" value="1"/>
</dbReference>
<comment type="similarity">
    <text evidence="1 7">Belongs to the thiolase-like superfamily. Thiolase family.</text>
</comment>
<evidence type="ECO:0000313" key="10">
    <source>
        <dbReference type="EMBL" id="EST55266.1"/>
    </source>
</evidence>
<keyword evidence="3 7" id="KW-0808">Transferase</keyword>
<dbReference type="AlphaFoldDB" id="V6M9L0"/>
<dbReference type="InterPro" id="IPR020615">
    <property type="entry name" value="Thiolase_acyl_enz_int_AS"/>
</dbReference>
<dbReference type="InterPro" id="IPR002155">
    <property type="entry name" value="Thiolase"/>
</dbReference>
<dbReference type="NCBIfam" id="NF006086">
    <property type="entry name" value="PRK08235.1"/>
    <property type="match status" value="1"/>
</dbReference>
<accession>V6M9L0</accession>
<feature type="active site" description="Proton acceptor" evidence="6">
    <location>
        <position position="349"/>
    </location>
</feature>
<keyword evidence="11" id="KW-1185">Reference proteome</keyword>
<dbReference type="Pfam" id="PF00108">
    <property type="entry name" value="Thiolase_N"/>
    <property type="match status" value="1"/>
</dbReference>
<organism evidence="10 11">
    <name type="scientific">Brevibacillus panacihumi W25</name>
    <dbReference type="NCBI Taxonomy" id="1408254"/>
    <lineage>
        <taxon>Bacteria</taxon>
        <taxon>Bacillati</taxon>
        <taxon>Bacillota</taxon>
        <taxon>Bacilli</taxon>
        <taxon>Bacillales</taxon>
        <taxon>Paenibacillaceae</taxon>
        <taxon>Brevibacillus</taxon>
    </lineage>
</organism>
<dbReference type="HOGENOM" id="CLU_031026_0_0_9"/>